<keyword evidence="6" id="KW-0732">Signal</keyword>
<dbReference type="SMART" id="SM00702">
    <property type="entry name" value="P4Hc"/>
    <property type="match status" value="1"/>
</dbReference>
<evidence type="ECO:0000256" key="2">
    <source>
        <dbReference type="ARBA" id="ARBA00022723"/>
    </source>
</evidence>
<dbReference type="Pfam" id="PF13640">
    <property type="entry name" value="2OG-FeII_Oxy_3"/>
    <property type="match status" value="1"/>
</dbReference>
<dbReference type="InterPro" id="IPR045054">
    <property type="entry name" value="P4HA-like"/>
</dbReference>
<name>A0AAN6Y1W1_9PEZI</name>
<dbReference type="Gene3D" id="2.60.120.620">
    <property type="entry name" value="q2cbj1_9rhob like domain"/>
    <property type="match status" value="1"/>
</dbReference>
<keyword evidence="9" id="KW-1185">Reference proteome</keyword>
<dbReference type="GO" id="GO:0005506">
    <property type="term" value="F:iron ion binding"/>
    <property type="evidence" value="ECO:0007669"/>
    <property type="project" value="InterPro"/>
</dbReference>
<feature type="domain" description="Prolyl 4-hydroxylase alpha subunit" evidence="7">
    <location>
        <begin position="74"/>
        <end position="283"/>
    </location>
</feature>
<dbReference type="PANTHER" id="PTHR10869">
    <property type="entry name" value="PROLYL 4-HYDROXYLASE ALPHA SUBUNIT"/>
    <property type="match status" value="1"/>
</dbReference>
<dbReference type="GO" id="GO:0031418">
    <property type="term" value="F:L-ascorbic acid binding"/>
    <property type="evidence" value="ECO:0007669"/>
    <property type="project" value="InterPro"/>
</dbReference>
<dbReference type="AlphaFoldDB" id="A0AAN6Y1W1"/>
<evidence type="ECO:0000313" key="9">
    <source>
        <dbReference type="Proteomes" id="UP001301769"/>
    </source>
</evidence>
<organism evidence="8 9">
    <name type="scientific">Rhypophila decipiens</name>
    <dbReference type="NCBI Taxonomy" id="261697"/>
    <lineage>
        <taxon>Eukaryota</taxon>
        <taxon>Fungi</taxon>
        <taxon>Dikarya</taxon>
        <taxon>Ascomycota</taxon>
        <taxon>Pezizomycotina</taxon>
        <taxon>Sordariomycetes</taxon>
        <taxon>Sordariomycetidae</taxon>
        <taxon>Sordariales</taxon>
        <taxon>Naviculisporaceae</taxon>
        <taxon>Rhypophila</taxon>
    </lineage>
</organism>
<evidence type="ECO:0000256" key="6">
    <source>
        <dbReference type="SAM" id="SignalP"/>
    </source>
</evidence>
<gene>
    <name evidence="8" type="ORF">QBC37DRAFT_294027</name>
</gene>
<dbReference type="Proteomes" id="UP001301769">
    <property type="component" value="Unassembled WGS sequence"/>
</dbReference>
<sequence>MAFLAGLGVALAPLAVPWLKQLVLADQVGLISPLNQSISSTKQKLAQLLPSHDQETSFICQPQNYTTQIISLDPLVMYIHNFLHEKEIENILAVSEPLLKPSTVTKDGVTTRSEYRTSWSAEVPRENPAVQCIEERVWHFMGTMMARGRDTVEPPQIVRYTSEQRFKVHHDWYEGPQRERLGRRRAWNRLASFFAIMQDNCTEGETYFPHVMPYTDASRDSAVDRENKVWRGHEDGGLAFRPIRGNALFWVNLFPNGQGDERLAHAGLPVKMGVKTAMNIWPRRYTGPDAWDPPTAQSV</sequence>
<reference evidence="8" key="2">
    <citation type="submission" date="2023-05" db="EMBL/GenBank/DDBJ databases">
        <authorList>
            <consortium name="Lawrence Berkeley National Laboratory"/>
            <person name="Steindorff A."/>
            <person name="Hensen N."/>
            <person name="Bonometti L."/>
            <person name="Westerberg I."/>
            <person name="Brannstrom I.O."/>
            <person name="Guillou S."/>
            <person name="Cros-Aarteil S."/>
            <person name="Calhoun S."/>
            <person name="Haridas S."/>
            <person name="Kuo A."/>
            <person name="Mondo S."/>
            <person name="Pangilinan J."/>
            <person name="Riley R."/>
            <person name="Labutti K."/>
            <person name="Andreopoulos B."/>
            <person name="Lipzen A."/>
            <person name="Chen C."/>
            <person name="Yanf M."/>
            <person name="Daum C."/>
            <person name="Ng V."/>
            <person name="Clum A."/>
            <person name="Ohm R."/>
            <person name="Martin F."/>
            <person name="Silar P."/>
            <person name="Natvig D."/>
            <person name="Lalanne C."/>
            <person name="Gautier V."/>
            <person name="Ament-Velasquez S.L."/>
            <person name="Kruys A."/>
            <person name="Hutchinson M.I."/>
            <person name="Powell A.J."/>
            <person name="Barry K."/>
            <person name="Miller A.N."/>
            <person name="Grigoriev I.V."/>
            <person name="Debuchy R."/>
            <person name="Gladieux P."/>
            <person name="Thoren M.H."/>
            <person name="Johannesson H."/>
        </authorList>
    </citation>
    <scope>NUCLEOTIDE SEQUENCE</scope>
    <source>
        <strain evidence="8">PSN293</strain>
    </source>
</reference>
<comment type="cofactor">
    <cofactor evidence="1">
        <name>L-ascorbate</name>
        <dbReference type="ChEBI" id="CHEBI:38290"/>
    </cofactor>
</comment>
<reference evidence="8" key="1">
    <citation type="journal article" date="2023" name="Mol. Phylogenet. Evol.">
        <title>Genome-scale phylogeny and comparative genomics of the fungal order Sordariales.</title>
        <authorList>
            <person name="Hensen N."/>
            <person name="Bonometti L."/>
            <person name="Westerberg I."/>
            <person name="Brannstrom I.O."/>
            <person name="Guillou S."/>
            <person name="Cros-Aarteil S."/>
            <person name="Calhoun S."/>
            <person name="Haridas S."/>
            <person name="Kuo A."/>
            <person name="Mondo S."/>
            <person name="Pangilinan J."/>
            <person name="Riley R."/>
            <person name="LaButti K."/>
            <person name="Andreopoulos B."/>
            <person name="Lipzen A."/>
            <person name="Chen C."/>
            <person name="Yan M."/>
            <person name="Daum C."/>
            <person name="Ng V."/>
            <person name="Clum A."/>
            <person name="Steindorff A."/>
            <person name="Ohm R.A."/>
            <person name="Martin F."/>
            <person name="Silar P."/>
            <person name="Natvig D.O."/>
            <person name="Lalanne C."/>
            <person name="Gautier V."/>
            <person name="Ament-Velasquez S.L."/>
            <person name="Kruys A."/>
            <person name="Hutchinson M.I."/>
            <person name="Powell A.J."/>
            <person name="Barry K."/>
            <person name="Miller A.N."/>
            <person name="Grigoriev I.V."/>
            <person name="Debuchy R."/>
            <person name="Gladieux P."/>
            <person name="Hiltunen Thoren M."/>
            <person name="Johannesson H."/>
        </authorList>
    </citation>
    <scope>NUCLEOTIDE SEQUENCE</scope>
    <source>
        <strain evidence="8">PSN293</strain>
    </source>
</reference>
<dbReference type="InterPro" id="IPR006620">
    <property type="entry name" value="Pro_4_hyd_alph"/>
</dbReference>
<dbReference type="GO" id="GO:0005783">
    <property type="term" value="C:endoplasmic reticulum"/>
    <property type="evidence" value="ECO:0007669"/>
    <property type="project" value="TreeGrafter"/>
</dbReference>
<evidence type="ECO:0000313" key="8">
    <source>
        <dbReference type="EMBL" id="KAK4209720.1"/>
    </source>
</evidence>
<evidence type="ECO:0000259" key="7">
    <source>
        <dbReference type="SMART" id="SM00702"/>
    </source>
</evidence>
<dbReference type="GO" id="GO:0004656">
    <property type="term" value="F:procollagen-proline 4-dioxygenase activity"/>
    <property type="evidence" value="ECO:0007669"/>
    <property type="project" value="TreeGrafter"/>
</dbReference>
<dbReference type="InterPro" id="IPR044862">
    <property type="entry name" value="Pro_4_hyd_alph_FE2OG_OXY"/>
</dbReference>
<dbReference type="EMBL" id="MU858196">
    <property type="protein sequence ID" value="KAK4209720.1"/>
    <property type="molecule type" value="Genomic_DNA"/>
</dbReference>
<keyword evidence="4" id="KW-0560">Oxidoreductase</keyword>
<evidence type="ECO:0000256" key="1">
    <source>
        <dbReference type="ARBA" id="ARBA00001961"/>
    </source>
</evidence>
<comment type="caution">
    <text evidence="8">The sequence shown here is derived from an EMBL/GenBank/DDBJ whole genome shotgun (WGS) entry which is preliminary data.</text>
</comment>
<protein>
    <recommendedName>
        <fullName evidence="7">Prolyl 4-hydroxylase alpha subunit domain-containing protein</fullName>
    </recommendedName>
</protein>
<proteinExistence type="predicted"/>
<keyword evidence="3" id="KW-0223">Dioxygenase</keyword>
<evidence type="ECO:0000256" key="5">
    <source>
        <dbReference type="ARBA" id="ARBA00023004"/>
    </source>
</evidence>
<accession>A0AAN6Y1W1</accession>
<evidence type="ECO:0000256" key="3">
    <source>
        <dbReference type="ARBA" id="ARBA00022964"/>
    </source>
</evidence>
<feature type="chain" id="PRO_5042973014" description="Prolyl 4-hydroxylase alpha subunit domain-containing protein" evidence="6">
    <location>
        <begin position="26"/>
        <end position="299"/>
    </location>
</feature>
<dbReference type="PANTHER" id="PTHR10869:SF242">
    <property type="entry name" value="PROLYL 4-HYDROXYLASE ALPHA SUBUNIT DOMAIN-CONTAINING PROTEIN"/>
    <property type="match status" value="1"/>
</dbReference>
<feature type="signal peptide" evidence="6">
    <location>
        <begin position="1"/>
        <end position="25"/>
    </location>
</feature>
<evidence type="ECO:0000256" key="4">
    <source>
        <dbReference type="ARBA" id="ARBA00023002"/>
    </source>
</evidence>
<keyword evidence="5" id="KW-0408">Iron</keyword>
<keyword evidence="2" id="KW-0479">Metal-binding</keyword>